<dbReference type="GO" id="GO:0030488">
    <property type="term" value="P:tRNA methylation"/>
    <property type="evidence" value="ECO:0007669"/>
    <property type="project" value="UniProtKB-UniRule"/>
</dbReference>
<keyword evidence="5 11" id="KW-0489">Methyltransferase</keyword>
<keyword evidence="8 11" id="KW-0819">tRNA processing</keyword>
<dbReference type="EC" id="2.1.1.211" evidence="11"/>
<sequence length="609" mass="70777">MDFETIIRDENAINASQFFKAINIWRRNPQTINRRILASIEILNIEVNCNFLEIFEHVNAIDVSTIVIEHQRDNIDNAKLLEALHISNQVAITTSNTKIHLYVAKQLPRMPHIFSTGIEFFLWKSEDSCIVNIHKPFFTHKQSLGARMAFMLQHGKDGFTSVSVCQVNNVKCDLSIEWLKKKLLPCILKWARNETEIIQIPVSSLNLVSTEKYAKLYYKLKEKYSTTLIKNWPENTDPIKFVYEDIAIASYLLLLWEKERFEKGTNNLQSFLDLGCGNGLLVYILFNEGHRGLGIDLRRRKIWDLYPSETPLQVCTIVPSSATIYPEVDWIIGNHSDELTPWIPIIAARSSNNCRFFLLPCCSYELNGTKYQRHCASKSQYSEYIDYVRNICVQCGFMTHLDKLRIPSTKRICLIGWERTHEDIKSREDRIQQILSAKTTVTRQKCGSNESNDNTIEEWTCDFKPRDKVEKVRNCTQLDKTLITDIINIVSKQLLREGRIISIEGATKKFWNAGRCLELREIAESIPREVMIHLRKECGGLQTLLKNHSHIFRVTQGKVEFRIPGAERFHEKSKKKKLTLPRTKTKPCWFYENHPNSCPATETKCNYRH</sequence>
<evidence type="ECO:0000256" key="10">
    <source>
        <dbReference type="PROSITE-ProRule" id="PRU00723"/>
    </source>
</evidence>
<evidence type="ECO:0000256" key="8">
    <source>
        <dbReference type="ARBA" id="ARBA00022694"/>
    </source>
</evidence>
<comment type="function">
    <text evidence="1">Probable adenosyl-L-methionine (AdoMet)-dependent tRNA (uracil-O(2)-)-methyltransferase.</text>
</comment>
<accession>A0A310SIE1</accession>
<dbReference type="GO" id="GO:0005737">
    <property type="term" value="C:cytoplasm"/>
    <property type="evidence" value="ECO:0007669"/>
    <property type="project" value="UniProtKB-SubCell"/>
</dbReference>
<keyword evidence="7 11" id="KW-0949">S-adenosyl-L-methionine</keyword>
<name>A0A310SIE1_9HYME</name>
<evidence type="ECO:0000256" key="3">
    <source>
        <dbReference type="ARBA" id="ARBA00009056"/>
    </source>
</evidence>
<keyword evidence="14" id="KW-1185">Reference proteome</keyword>
<feature type="zinc finger region" description="C3H1-type" evidence="10">
    <location>
        <begin position="582"/>
        <end position="609"/>
    </location>
</feature>
<gene>
    <name evidence="13" type="ORF">WN48_05577</name>
</gene>
<dbReference type="Proteomes" id="UP000250275">
    <property type="component" value="Unassembled WGS sequence"/>
</dbReference>
<dbReference type="PANTHER" id="PTHR21210:SF0">
    <property type="entry name" value="TRNA (URACIL-O(2)-)-METHYLTRANSFERASE-RELATED"/>
    <property type="match status" value="1"/>
</dbReference>
<evidence type="ECO:0000256" key="5">
    <source>
        <dbReference type="ARBA" id="ARBA00022603"/>
    </source>
</evidence>
<dbReference type="PANTHER" id="PTHR21210">
    <property type="entry name" value="TRNA (URACIL-O(2)-)-METHYLTRANSFERASE-RELATED"/>
    <property type="match status" value="1"/>
</dbReference>
<dbReference type="SUPFAM" id="SSF53335">
    <property type="entry name" value="S-adenosyl-L-methionine-dependent methyltransferases"/>
    <property type="match status" value="1"/>
</dbReference>
<dbReference type="InterPro" id="IPR000571">
    <property type="entry name" value="Znf_CCCH"/>
</dbReference>
<dbReference type="OrthoDB" id="10047021at2759"/>
<dbReference type="EMBL" id="KQ763441">
    <property type="protein sequence ID" value="OAD55102.1"/>
    <property type="molecule type" value="Genomic_DNA"/>
</dbReference>
<dbReference type="AlphaFoldDB" id="A0A310SIE1"/>
<evidence type="ECO:0000259" key="12">
    <source>
        <dbReference type="PROSITE" id="PS50103"/>
    </source>
</evidence>
<evidence type="ECO:0000256" key="1">
    <source>
        <dbReference type="ARBA" id="ARBA00002778"/>
    </source>
</evidence>
<evidence type="ECO:0000313" key="14">
    <source>
        <dbReference type="Proteomes" id="UP000250275"/>
    </source>
</evidence>
<dbReference type="InterPro" id="IPR029063">
    <property type="entry name" value="SAM-dependent_MTases_sf"/>
</dbReference>
<proteinExistence type="inferred from homology"/>
<dbReference type="GO" id="GO:0008270">
    <property type="term" value="F:zinc ion binding"/>
    <property type="evidence" value="ECO:0007669"/>
    <property type="project" value="UniProtKB-KW"/>
</dbReference>
<comment type="similarity">
    <text evidence="3 11">Belongs to the TRM44 family.</text>
</comment>
<protein>
    <recommendedName>
        <fullName evidence="11">tRNA (uracil-O(2)-)-methyltransferase</fullName>
        <ecNumber evidence="11">2.1.1.211</ecNumber>
    </recommendedName>
</protein>
<dbReference type="InterPro" id="IPR011671">
    <property type="entry name" value="tRNA_uracil_MeTrfase"/>
</dbReference>
<evidence type="ECO:0000256" key="11">
    <source>
        <dbReference type="RuleBase" id="RU368004"/>
    </source>
</evidence>
<evidence type="ECO:0000256" key="2">
    <source>
        <dbReference type="ARBA" id="ARBA00004496"/>
    </source>
</evidence>
<evidence type="ECO:0000256" key="9">
    <source>
        <dbReference type="ARBA" id="ARBA00047957"/>
    </source>
</evidence>
<comment type="subcellular location">
    <subcellularLocation>
        <location evidence="2 11">Cytoplasm</location>
    </subcellularLocation>
</comment>
<keyword evidence="10" id="KW-0862">Zinc</keyword>
<dbReference type="PROSITE" id="PS50103">
    <property type="entry name" value="ZF_C3H1"/>
    <property type="match status" value="1"/>
</dbReference>
<reference evidence="13 14" key="1">
    <citation type="submission" date="2015-07" db="EMBL/GenBank/DDBJ databases">
        <title>The genome of Eufriesea mexicana.</title>
        <authorList>
            <person name="Pan H."/>
            <person name="Kapheim K."/>
        </authorList>
    </citation>
    <scope>NUCLEOTIDE SEQUENCE [LARGE SCALE GENOMIC DNA]</scope>
    <source>
        <strain evidence="13">0111107269</strain>
        <tissue evidence="13">Whole body</tissue>
    </source>
</reference>
<dbReference type="GO" id="GO:0141101">
    <property type="term" value="F:tRNA(Ser) (uridine(44)-2'-O-)-methyltransferase activity"/>
    <property type="evidence" value="ECO:0007669"/>
    <property type="project" value="UniProtKB-EC"/>
</dbReference>
<keyword evidence="10" id="KW-0479">Metal-binding</keyword>
<dbReference type="Pfam" id="PF07757">
    <property type="entry name" value="AdoMet_MTase"/>
    <property type="match status" value="1"/>
</dbReference>
<evidence type="ECO:0000313" key="13">
    <source>
        <dbReference type="EMBL" id="OAD55102.1"/>
    </source>
</evidence>
<organism evidence="13 14">
    <name type="scientific">Eufriesea mexicana</name>
    <dbReference type="NCBI Taxonomy" id="516756"/>
    <lineage>
        <taxon>Eukaryota</taxon>
        <taxon>Metazoa</taxon>
        <taxon>Ecdysozoa</taxon>
        <taxon>Arthropoda</taxon>
        <taxon>Hexapoda</taxon>
        <taxon>Insecta</taxon>
        <taxon>Pterygota</taxon>
        <taxon>Neoptera</taxon>
        <taxon>Endopterygota</taxon>
        <taxon>Hymenoptera</taxon>
        <taxon>Apocrita</taxon>
        <taxon>Aculeata</taxon>
        <taxon>Apoidea</taxon>
        <taxon>Anthophila</taxon>
        <taxon>Apidae</taxon>
        <taxon>Eufriesea</taxon>
    </lineage>
</organism>
<comment type="catalytic activity">
    <reaction evidence="9 11">
        <text>uridine(44) in tRNA(Ser) + S-adenosyl-L-methionine = 2'-O-methyluridine(44) in tRNA(Ser) + S-adenosyl-L-homocysteine + H(+)</text>
        <dbReference type="Rhea" id="RHEA:43100"/>
        <dbReference type="Rhea" id="RHEA-COMP:10339"/>
        <dbReference type="Rhea" id="RHEA-COMP:10340"/>
        <dbReference type="ChEBI" id="CHEBI:15378"/>
        <dbReference type="ChEBI" id="CHEBI:57856"/>
        <dbReference type="ChEBI" id="CHEBI:59789"/>
        <dbReference type="ChEBI" id="CHEBI:65315"/>
        <dbReference type="ChEBI" id="CHEBI:74478"/>
        <dbReference type="EC" id="2.1.1.211"/>
    </reaction>
</comment>
<keyword evidence="6 11" id="KW-0808">Transferase</keyword>
<feature type="domain" description="C3H1-type" evidence="12">
    <location>
        <begin position="582"/>
        <end position="609"/>
    </location>
</feature>
<comment type="function">
    <text evidence="11">Adenosyl-L-methionine (AdoMet)-dependent tRNA (uracil-O(2)-)-methyltransferase.</text>
</comment>
<keyword evidence="4 11" id="KW-0963">Cytoplasm</keyword>
<evidence type="ECO:0000256" key="6">
    <source>
        <dbReference type="ARBA" id="ARBA00022679"/>
    </source>
</evidence>
<evidence type="ECO:0000256" key="4">
    <source>
        <dbReference type="ARBA" id="ARBA00022490"/>
    </source>
</evidence>
<keyword evidence="10" id="KW-0863">Zinc-finger</keyword>
<evidence type="ECO:0000256" key="7">
    <source>
        <dbReference type="ARBA" id="ARBA00022691"/>
    </source>
</evidence>